<sequence length="72" mass="8274">MSLNLPVQSPWNPWFVNNQVAGYATKYVKDEYSLTYTTIKGAGHSIPLYKPEEVWIFLDGWLASHSYNFSDS</sequence>
<organism evidence="1 2">
    <name type="scientific">Smallanthus sonchifolius</name>
    <dbReference type="NCBI Taxonomy" id="185202"/>
    <lineage>
        <taxon>Eukaryota</taxon>
        <taxon>Viridiplantae</taxon>
        <taxon>Streptophyta</taxon>
        <taxon>Embryophyta</taxon>
        <taxon>Tracheophyta</taxon>
        <taxon>Spermatophyta</taxon>
        <taxon>Magnoliopsida</taxon>
        <taxon>eudicotyledons</taxon>
        <taxon>Gunneridae</taxon>
        <taxon>Pentapetalae</taxon>
        <taxon>asterids</taxon>
        <taxon>campanulids</taxon>
        <taxon>Asterales</taxon>
        <taxon>Asteraceae</taxon>
        <taxon>Asteroideae</taxon>
        <taxon>Heliantheae alliance</taxon>
        <taxon>Millerieae</taxon>
        <taxon>Smallanthus</taxon>
    </lineage>
</organism>
<accession>A0ACB9E6T9</accession>
<reference evidence="1 2" key="2">
    <citation type="journal article" date="2022" name="Mol. Ecol. Resour.">
        <title>The genomes of chicory, endive, great burdock and yacon provide insights into Asteraceae paleo-polyploidization history and plant inulin production.</title>
        <authorList>
            <person name="Fan W."/>
            <person name="Wang S."/>
            <person name="Wang H."/>
            <person name="Wang A."/>
            <person name="Jiang F."/>
            <person name="Liu H."/>
            <person name="Zhao H."/>
            <person name="Xu D."/>
            <person name="Zhang Y."/>
        </authorList>
    </citation>
    <scope>NUCLEOTIDE SEQUENCE [LARGE SCALE GENOMIC DNA]</scope>
    <source>
        <strain evidence="2">cv. Yunnan</strain>
        <tissue evidence="1">Leaves</tissue>
    </source>
</reference>
<comment type="caution">
    <text evidence="1">The sequence shown here is derived from an EMBL/GenBank/DDBJ whole genome shotgun (WGS) entry which is preliminary data.</text>
</comment>
<proteinExistence type="predicted"/>
<reference evidence="2" key="1">
    <citation type="journal article" date="2022" name="Mol. Ecol. Resour.">
        <title>The genomes of chicory, endive, great burdock and yacon provide insights into Asteraceae palaeo-polyploidization history and plant inulin production.</title>
        <authorList>
            <person name="Fan W."/>
            <person name="Wang S."/>
            <person name="Wang H."/>
            <person name="Wang A."/>
            <person name="Jiang F."/>
            <person name="Liu H."/>
            <person name="Zhao H."/>
            <person name="Xu D."/>
            <person name="Zhang Y."/>
        </authorList>
    </citation>
    <scope>NUCLEOTIDE SEQUENCE [LARGE SCALE GENOMIC DNA]</scope>
    <source>
        <strain evidence="2">cv. Yunnan</strain>
    </source>
</reference>
<protein>
    <submittedName>
        <fullName evidence="1">Uncharacterized protein</fullName>
    </submittedName>
</protein>
<dbReference type="Proteomes" id="UP001056120">
    <property type="component" value="Linkage Group LG18"/>
</dbReference>
<name>A0ACB9E6T9_9ASTR</name>
<gene>
    <name evidence="1" type="ORF">L1987_54085</name>
</gene>
<keyword evidence="2" id="KW-1185">Reference proteome</keyword>
<evidence type="ECO:0000313" key="1">
    <source>
        <dbReference type="EMBL" id="KAI3754303.1"/>
    </source>
</evidence>
<dbReference type="EMBL" id="CM042035">
    <property type="protein sequence ID" value="KAI3754303.1"/>
    <property type="molecule type" value="Genomic_DNA"/>
</dbReference>
<evidence type="ECO:0000313" key="2">
    <source>
        <dbReference type="Proteomes" id="UP001056120"/>
    </source>
</evidence>